<evidence type="ECO:0000259" key="3">
    <source>
        <dbReference type="Pfam" id="PF16403"/>
    </source>
</evidence>
<keyword evidence="1" id="KW-0732">Signal</keyword>
<evidence type="ECO:0000313" key="4">
    <source>
        <dbReference type="EMBL" id="KKR70047.1"/>
    </source>
</evidence>
<dbReference type="Proteomes" id="UP000034452">
    <property type="component" value="Unassembled WGS sequence"/>
</dbReference>
<dbReference type="Pfam" id="PF08309">
    <property type="entry name" value="LVIVD"/>
    <property type="match status" value="2"/>
</dbReference>
<feature type="domain" description="Peptidoglycan binding-like" evidence="2">
    <location>
        <begin position="698"/>
        <end position="753"/>
    </location>
</feature>
<dbReference type="AlphaFoldDB" id="A0A0G0W445"/>
<evidence type="ECO:0000259" key="2">
    <source>
        <dbReference type="Pfam" id="PF01471"/>
    </source>
</evidence>
<dbReference type="SUPFAM" id="SSF50969">
    <property type="entry name" value="YVTN repeat-like/Quinoprotein amine dehydrogenase"/>
    <property type="match status" value="1"/>
</dbReference>
<dbReference type="InterPro" id="IPR013783">
    <property type="entry name" value="Ig-like_fold"/>
</dbReference>
<reference evidence="4 5" key="1">
    <citation type="journal article" date="2015" name="Nature">
        <title>rRNA introns, odd ribosomes, and small enigmatic genomes across a large radiation of phyla.</title>
        <authorList>
            <person name="Brown C.T."/>
            <person name="Hug L.A."/>
            <person name="Thomas B.C."/>
            <person name="Sharon I."/>
            <person name="Castelle C.J."/>
            <person name="Singh A."/>
            <person name="Wilkins M.J."/>
            <person name="Williams K.H."/>
            <person name="Banfield J.F."/>
        </authorList>
    </citation>
    <scope>NUCLEOTIDE SEQUENCE [LARGE SCALE GENOMIC DNA]</scope>
</reference>
<dbReference type="InterPro" id="IPR002477">
    <property type="entry name" value="Peptidoglycan-bd-like"/>
</dbReference>
<sequence>MKKVNYIVRGLLVAVLALSSTVFPSLVLAADNESVALPGVDARAIVTDGTTNYVSDFNSTDVLTVDIPAISGSDSLNGDGAYGMSFAGGNLFVATGKYDLASTSGGLQVFDSADLSTPLSVYGTDTYTYSKVFTVGDTAFVAFLDDSWVPQLESVSYADTANPANIGTVALDPTASTGDITSLFVSGNYAFVGIQDDGSGSDGGYVNVVDISDTSAMNLDGTYTTSDAVTAVAADGSTFYVGHGNVVDVVDIATLTLQDTIDTGSTVNGLFTDGNYLYIATENGLQVYALDLSFVGEFNTDMNATAVSVDGDFIYLATSDGTDSEIFKIKMVVITLTGDNPQTVELGAGYTELGATVSDDSEPVIDTSDFVDAIGSYTIVYAAVDADGNSGLQVTRTVNVVDTQGPVITLVEPNPQTIQQGSGYTELGATTDDGSLVQIDDSAFVDAIGSYSVTYDSVDASGNNAVQVVRTVNVVALTHTITASAGADGSITPDGAVVTADGADRSFTITPDTNYHVLDVLVDDVSVGAVTNYTFTNVVADHTIVASFEVNPDTFTITASANPNGTITPSGAVIVNSGDDQTFTIAPDSGYRIANVIVDDVSVGEVTSYTFTDVMADHTIAANFASSGSSGSSGGSASVRKEIPGCGMRTTGYSTVTGQSCVTNIPHEEGQVLGAEKFIFTLFLKQGQPPYPTGTYANEVMELQKFLNGTPYNSGLVVDGKFGPLTKSAVVRFQLANGLVGDGLVGLLTRAVLNR</sequence>
<name>A0A0G0W445_9BACT</name>
<dbReference type="SUPFAM" id="SSF47090">
    <property type="entry name" value="PGBD-like"/>
    <property type="match status" value="1"/>
</dbReference>
<feature type="signal peptide" evidence="1">
    <location>
        <begin position="1"/>
        <end position="29"/>
    </location>
</feature>
<dbReference type="InterPro" id="IPR036366">
    <property type="entry name" value="PGBDSf"/>
</dbReference>
<organism evidence="4 5">
    <name type="scientific">Candidatus Nomurabacteria bacterium GW2011_GWB1_40_7</name>
    <dbReference type="NCBI Taxonomy" id="1618744"/>
    <lineage>
        <taxon>Bacteria</taxon>
        <taxon>Candidatus Nomuraibacteriota</taxon>
    </lineage>
</organism>
<evidence type="ECO:0008006" key="6">
    <source>
        <dbReference type="Google" id="ProtNLM"/>
    </source>
</evidence>
<dbReference type="Pfam" id="PF01471">
    <property type="entry name" value="PG_binding_1"/>
    <property type="match status" value="1"/>
</dbReference>
<comment type="caution">
    <text evidence="4">The sequence shown here is derived from an EMBL/GenBank/DDBJ whole genome shotgun (WGS) entry which is preliminary data.</text>
</comment>
<dbReference type="PATRIC" id="fig|1618744.3.peg.493"/>
<dbReference type="InterPro" id="IPR013211">
    <property type="entry name" value="LVIVD"/>
</dbReference>
<feature type="domain" description="Pesticidal crystal protein Cry22Aa Ig-like" evidence="3">
    <location>
        <begin position="408"/>
        <end position="474"/>
    </location>
</feature>
<evidence type="ECO:0000313" key="5">
    <source>
        <dbReference type="Proteomes" id="UP000034452"/>
    </source>
</evidence>
<evidence type="ECO:0000256" key="1">
    <source>
        <dbReference type="SAM" id="SignalP"/>
    </source>
</evidence>
<dbReference type="InterPro" id="IPR011044">
    <property type="entry name" value="Quino_amine_DH_bsu"/>
</dbReference>
<dbReference type="InterPro" id="IPR036365">
    <property type="entry name" value="PGBD-like_sf"/>
</dbReference>
<dbReference type="EMBL" id="LBZL01000015">
    <property type="protein sequence ID" value="KKR70047.1"/>
    <property type="molecule type" value="Genomic_DNA"/>
</dbReference>
<dbReference type="Gene3D" id="1.10.101.10">
    <property type="entry name" value="PGBD-like superfamily/PGBD"/>
    <property type="match status" value="1"/>
</dbReference>
<dbReference type="Pfam" id="PF16403">
    <property type="entry name" value="Bact_surface_Ig-like"/>
    <property type="match status" value="2"/>
</dbReference>
<feature type="chain" id="PRO_5002535004" description="Peptidoglycan binding-like domain-containing protein" evidence="1">
    <location>
        <begin position="30"/>
        <end position="755"/>
    </location>
</feature>
<feature type="domain" description="Pesticidal crystal protein Cry22Aa Ig-like" evidence="3">
    <location>
        <begin position="334"/>
        <end position="400"/>
    </location>
</feature>
<dbReference type="Gene3D" id="2.60.40.10">
    <property type="entry name" value="Immunoglobulins"/>
    <property type="match status" value="2"/>
</dbReference>
<dbReference type="InterPro" id="IPR032179">
    <property type="entry name" value="Cry22Aa_Ig-like"/>
</dbReference>
<proteinExistence type="predicted"/>
<gene>
    <name evidence="4" type="ORF">UU13_C0015G0006</name>
</gene>
<accession>A0A0G0W445</accession>
<protein>
    <recommendedName>
        <fullName evidence="6">Peptidoglycan binding-like domain-containing protein</fullName>
    </recommendedName>
</protein>